<gene>
    <name evidence="1" type="ORF">MMYC01_204724</name>
</gene>
<dbReference type="EMBL" id="LCTW02000102">
    <property type="protein sequence ID" value="KXX78962.1"/>
    <property type="molecule type" value="Genomic_DNA"/>
</dbReference>
<dbReference type="OrthoDB" id="6339427at2759"/>
<keyword evidence="2" id="KW-1185">Reference proteome</keyword>
<sequence>MPPPKKLKKILIRNPFLGKNEEELTEEVRQWYEEAEKTRTKLRDFPTQAEIREAVTVVQNADDYESLARERRPGHVRLNDAEMAAIVKEADRSFSERGMRIVILSIGLSAFLQGFVQSSQNGMNNFESRWNIETDPGTAQNRFGVANAVVYWSAAVLHVESHLAPLRCKPADS</sequence>
<accession>A0A175W5Y7</accession>
<organism evidence="1 2">
    <name type="scientific">Madurella mycetomatis</name>
    <dbReference type="NCBI Taxonomy" id="100816"/>
    <lineage>
        <taxon>Eukaryota</taxon>
        <taxon>Fungi</taxon>
        <taxon>Dikarya</taxon>
        <taxon>Ascomycota</taxon>
        <taxon>Pezizomycotina</taxon>
        <taxon>Sordariomycetes</taxon>
        <taxon>Sordariomycetidae</taxon>
        <taxon>Sordariales</taxon>
        <taxon>Sordariales incertae sedis</taxon>
        <taxon>Madurella</taxon>
    </lineage>
</organism>
<dbReference type="VEuPathDB" id="FungiDB:MMYC01_204724"/>
<dbReference type="Proteomes" id="UP000078237">
    <property type="component" value="Unassembled WGS sequence"/>
</dbReference>
<proteinExistence type="predicted"/>
<protein>
    <submittedName>
        <fullName evidence="1">Uncharacterized protein</fullName>
    </submittedName>
</protein>
<reference evidence="1 2" key="1">
    <citation type="journal article" date="2016" name="Genome Announc.">
        <title>Genome Sequence of Madurella mycetomatis mm55, Isolated from a Human Mycetoma Case in Sudan.</title>
        <authorList>
            <person name="Smit S."/>
            <person name="Derks M.F."/>
            <person name="Bervoets S."/>
            <person name="Fahal A."/>
            <person name="van Leeuwen W."/>
            <person name="van Belkum A."/>
            <person name="van de Sande W.W."/>
        </authorList>
    </citation>
    <scope>NUCLEOTIDE SEQUENCE [LARGE SCALE GENOMIC DNA]</scope>
    <source>
        <strain evidence="2">mm55</strain>
    </source>
</reference>
<evidence type="ECO:0000313" key="1">
    <source>
        <dbReference type="EMBL" id="KXX78962.1"/>
    </source>
</evidence>
<dbReference type="AlphaFoldDB" id="A0A175W5Y7"/>
<evidence type="ECO:0000313" key="2">
    <source>
        <dbReference type="Proteomes" id="UP000078237"/>
    </source>
</evidence>
<name>A0A175W5Y7_9PEZI</name>
<comment type="caution">
    <text evidence="1">The sequence shown here is derived from an EMBL/GenBank/DDBJ whole genome shotgun (WGS) entry which is preliminary data.</text>
</comment>